<keyword evidence="1" id="KW-1133">Transmembrane helix</keyword>
<gene>
    <name evidence="2" type="ORF">J4H85_13780</name>
</gene>
<keyword evidence="3" id="KW-1185">Reference proteome</keyword>
<sequence length="215" mass="22601">MESSRAPMLTRGALSALVATFVALFSHIVGGGDMPALLGIAVPLVLSLFVCTLLAGRRLSLGRLSIAVGASQTLFHTLFVIGTPTVSTATDAVPVSPHAHHATMPAIATDGTMAAVQADAGMWAWHLIGAAITVAVLHRGERSLERLARVAGWLRHWFALPVQTPRIAPLAEAQPRRTTATATAPGWTVLTREVATVQVRRGPPARARDAFALCS</sequence>
<dbReference type="Proteomes" id="UP000668403">
    <property type="component" value="Unassembled WGS sequence"/>
</dbReference>
<dbReference type="EMBL" id="JAGFBF010000006">
    <property type="protein sequence ID" value="MBO2991065.1"/>
    <property type="molecule type" value="Genomic_DNA"/>
</dbReference>
<comment type="caution">
    <text evidence="2">The sequence shown here is derived from an EMBL/GenBank/DDBJ whole genome shotgun (WGS) entry which is preliminary data.</text>
</comment>
<proteinExistence type="predicted"/>
<feature type="transmembrane region" description="Helical" evidence="1">
    <location>
        <begin position="36"/>
        <end position="56"/>
    </location>
</feature>
<evidence type="ECO:0000256" key="1">
    <source>
        <dbReference type="SAM" id="Phobius"/>
    </source>
</evidence>
<organism evidence="2 3">
    <name type="scientific">Leucobacter tardus</name>
    <dbReference type="NCBI Taxonomy" id="501483"/>
    <lineage>
        <taxon>Bacteria</taxon>
        <taxon>Bacillati</taxon>
        <taxon>Actinomycetota</taxon>
        <taxon>Actinomycetes</taxon>
        <taxon>Micrococcales</taxon>
        <taxon>Microbacteriaceae</taxon>
        <taxon>Leucobacter</taxon>
    </lineage>
</organism>
<dbReference type="RefSeq" id="WP_208240795.1">
    <property type="nucleotide sequence ID" value="NZ_BAAAQU010000001.1"/>
</dbReference>
<protein>
    <submittedName>
        <fullName evidence="2">Uncharacterized protein</fullName>
    </submittedName>
</protein>
<accession>A0A939TVR6</accession>
<reference evidence="2" key="1">
    <citation type="submission" date="2021-03" db="EMBL/GenBank/DDBJ databases">
        <title>Leucobacter chromiisoli sp. nov., isolated from chromium-containing soil of chemical plant.</title>
        <authorList>
            <person name="Xu Z."/>
        </authorList>
    </citation>
    <scope>NUCLEOTIDE SEQUENCE</scope>
    <source>
        <strain evidence="2">K 70/01</strain>
    </source>
</reference>
<feature type="transmembrane region" description="Helical" evidence="1">
    <location>
        <begin position="12"/>
        <end position="30"/>
    </location>
</feature>
<keyword evidence="1" id="KW-0472">Membrane</keyword>
<evidence type="ECO:0000313" key="2">
    <source>
        <dbReference type="EMBL" id="MBO2991065.1"/>
    </source>
</evidence>
<keyword evidence="1" id="KW-0812">Transmembrane</keyword>
<name>A0A939TVR6_9MICO</name>
<dbReference type="AlphaFoldDB" id="A0A939TVR6"/>
<evidence type="ECO:0000313" key="3">
    <source>
        <dbReference type="Proteomes" id="UP000668403"/>
    </source>
</evidence>